<evidence type="ECO:0000256" key="5">
    <source>
        <dbReference type="SAM" id="Phobius"/>
    </source>
</evidence>
<evidence type="ECO:0000313" key="7">
    <source>
        <dbReference type="EMBL" id="BDW87214.1"/>
    </source>
</evidence>
<dbReference type="GO" id="GO:0022857">
    <property type="term" value="F:transmembrane transporter activity"/>
    <property type="evidence" value="ECO:0007669"/>
    <property type="project" value="InterPro"/>
</dbReference>
<evidence type="ECO:0000256" key="4">
    <source>
        <dbReference type="ARBA" id="ARBA00023136"/>
    </source>
</evidence>
<feature type="transmembrane region" description="Helical" evidence="5">
    <location>
        <begin position="27"/>
        <end position="53"/>
    </location>
</feature>
<dbReference type="InterPro" id="IPR029063">
    <property type="entry name" value="SAM-dependent_MTases_sf"/>
</dbReference>
<gene>
    <name evidence="7" type="ORF">MACH21_33910</name>
</gene>
<dbReference type="Gene3D" id="3.40.50.150">
    <property type="entry name" value="Vaccinia Virus protein VP39"/>
    <property type="match status" value="1"/>
</dbReference>
<keyword evidence="3" id="KW-0620">Polyamine biosynthesis</keyword>
<accession>A0AA48H664</accession>
<dbReference type="GO" id="GO:0006596">
    <property type="term" value="P:polyamine biosynthetic process"/>
    <property type="evidence" value="ECO:0007669"/>
    <property type="project" value="UniProtKB-KW"/>
</dbReference>
<dbReference type="RefSeq" id="WP_338273292.1">
    <property type="nucleotide sequence ID" value="NZ_AP027266.1"/>
</dbReference>
<dbReference type="PROSITE" id="PS50850">
    <property type="entry name" value="MFS"/>
    <property type="match status" value="1"/>
</dbReference>
<evidence type="ECO:0000256" key="3">
    <source>
        <dbReference type="ARBA" id="ARBA00023115"/>
    </source>
</evidence>
<evidence type="ECO:0000313" key="8">
    <source>
        <dbReference type="Proteomes" id="UP001337723"/>
    </source>
</evidence>
<feature type="domain" description="Major facilitator superfamily (MFS) profile" evidence="6">
    <location>
        <begin position="1"/>
        <end position="193"/>
    </location>
</feature>
<keyword evidence="4 5" id="KW-0472">Membrane</keyword>
<keyword evidence="2 5" id="KW-1133">Transmembrane helix</keyword>
<dbReference type="KEGG" id="rmai:MACH21_33910"/>
<evidence type="ECO:0000256" key="1">
    <source>
        <dbReference type="ARBA" id="ARBA00022692"/>
    </source>
</evidence>
<feature type="transmembrane region" description="Helical" evidence="5">
    <location>
        <begin position="74"/>
        <end position="96"/>
    </location>
</feature>
<dbReference type="EMBL" id="AP027266">
    <property type="protein sequence ID" value="BDW87214.1"/>
    <property type="molecule type" value="Genomic_DNA"/>
</dbReference>
<dbReference type="SUPFAM" id="SSF103473">
    <property type="entry name" value="MFS general substrate transporter"/>
    <property type="match status" value="1"/>
</dbReference>
<reference evidence="7 8" key="1">
    <citation type="submission" date="2023-01" db="EMBL/GenBank/DDBJ databases">
        <title>Complete genome sequence of Roseicyclus marinus strain Dej080120_10.</title>
        <authorList>
            <person name="Ueki S."/>
            <person name="Maruyama F."/>
        </authorList>
    </citation>
    <scope>NUCLEOTIDE SEQUENCE [LARGE SCALE GENOMIC DNA]</scope>
    <source>
        <strain evidence="7 8">Dej080120_10</strain>
    </source>
</reference>
<evidence type="ECO:0000256" key="2">
    <source>
        <dbReference type="ARBA" id="ARBA00022989"/>
    </source>
</evidence>
<dbReference type="Gene3D" id="1.20.1250.20">
    <property type="entry name" value="MFS general substrate transporter like domains"/>
    <property type="match status" value="1"/>
</dbReference>
<dbReference type="NCBIfam" id="NF037959">
    <property type="entry name" value="MFS_SpdSyn"/>
    <property type="match status" value="1"/>
</dbReference>
<feature type="transmembrane region" description="Helical" evidence="5">
    <location>
        <begin position="102"/>
        <end position="121"/>
    </location>
</feature>
<dbReference type="GO" id="GO:0010487">
    <property type="term" value="F:thermospermine synthase activity"/>
    <property type="evidence" value="ECO:0007669"/>
    <property type="project" value="TreeGrafter"/>
</dbReference>
<keyword evidence="8" id="KW-1185">Reference proteome</keyword>
<name>A0AA48H664_9RHOB</name>
<feature type="transmembrane region" description="Helical" evidence="5">
    <location>
        <begin position="142"/>
        <end position="165"/>
    </location>
</feature>
<dbReference type="Proteomes" id="UP001337723">
    <property type="component" value="Chromosome"/>
</dbReference>
<dbReference type="AlphaFoldDB" id="A0AA48H664"/>
<dbReference type="InterPro" id="IPR036259">
    <property type="entry name" value="MFS_trans_sf"/>
</dbReference>
<sequence>MKFWTAIALILVLSALGLTYEIAAGRVLAPFFGTSLVTWTAVIATVLAGFSLGNALGGFMAERERAVALRQVRAVLVGTAVLAALSPLILGLIYSLGARGTGGMLVSVIVAFFPASVLISAPSPLLARLAVEARPGREGSSLGMVLAAGSLGAILGAVLAGFVALPFAGSVATFAGCGAAALLCVPFLRDRGQGGGEEGEKPSLAPLIPIAALVLGSAALGPVCRYESGLSCIDITRTGGVISLYSDRTHQAAEPVPRADAPEDLVIPYTRWIWARMDADLGAAPSVLFVGGGGYTLPTRLLESRPEAQAIAVEIDPLITEVVRRHLPRAAAMIAETGYEAGVEGPGEGAAPGRLGIVHADGRVYLNETVRRYDAAVMDAFSSASVPAHLVTRETFARLREIVTGPVYVNLIDAPDGPLARGTHAILSELYPHVIAVRGPVGPTGLGNVMLAASPVPLDALEALPEGYEMAAISPARAFTDDRGWVGYR</sequence>
<organism evidence="7 8">
    <name type="scientific">Roseicyclus marinus</name>
    <dbReference type="NCBI Taxonomy" id="2161673"/>
    <lineage>
        <taxon>Bacteria</taxon>
        <taxon>Pseudomonadati</taxon>
        <taxon>Pseudomonadota</taxon>
        <taxon>Alphaproteobacteria</taxon>
        <taxon>Rhodobacterales</taxon>
        <taxon>Roseobacteraceae</taxon>
        <taxon>Roseicyclus</taxon>
    </lineage>
</organism>
<protein>
    <submittedName>
        <fullName evidence="7">Spermidine synthase</fullName>
    </submittedName>
</protein>
<keyword evidence="1 5" id="KW-0812">Transmembrane</keyword>
<dbReference type="SUPFAM" id="SSF53335">
    <property type="entry name" value="S-adenosyl-L-methionine-dependent methyltransferases"/>
    <property type="match status" value="1"/>
</dbReference>
<dbReference type="PANTHER" id="PTHR43317">
    <property type="entry name" value="THERMOSPERMINE SYNTHASE ACAULIS5"/>
    <property type="match status" value="1"/>
</dbReference>
<dbReference type="InterPro" id="IPR020846">
    <property type="entry name" value="MFS_dom"/>
</dbReference>
<dbReference type="PANTHER" id="PTHR43317:SF1">
    <property type="entry name" value="THERMOSPERMINE SYNTHASE ACAULIS5"/>
    <property type="match status" value="1"/>
</dbReference>
<evidence type="ECO:0000259" key="6">
    <source>
        <dbReference type="PROSITE" id="PS50850"/>
    </source>
</evidence>
<proteinExistence type="predicted"/>